<evidence type="ECO:0000313" key="1">
    <source>
        <dbReference type="EMBL" id="GAA4036363.1"/>
    </source>
</evidence>
<organism evidence="1 2">
    <name type="scientific">Allokutzneria multivorans</name>
    <dbReference type="NCBI Taxonomy" id="1142134"/>
    <lineage>
        <taxon>Bacteria</taxon>
        <taxon>Bacillati</taxon>
        <taxon>Actinomycetota</taxon>
        <taxon>Actinomycetes</taxon>
        <taxon>Pseudonocardiales</taxon>
        <taxon>Pseudonocardiaceae</taxon>
        <taxon>Allokutzneria</taxon>
    </lineage>
</organism>
<dbReference type="RefSeq" id="WP_344885800.1">
    <property type="nucleotide sequence ID" value="NZ_BAABAL010000027.1"/>
</dbReference>
<evidence type="ECO:0000313" key="2">
    <source>
        <dbReference type="Proteomes" id="UP001501747"/>
    </source>
</evidence>
<dbReference type="EMBL" id="BAABAL010000027">
    <property type="protein sequence ID" value="GAA4036363.1"/>
    <property type="molecule type" value="Genomic_DNA"/>
</dbReference>
<gene>
    <name evidence="1" type="ORF">GCM10022247_72630</name>
</gene>
<keyword evidence="2" id="KW-1185">Reference proteome</keyword>
<sequence length="726" mass="81673">MLQLQGTIDTPAATVYPDDRDDLLFYALPKVPLLRRDAQGKAVFKFVQYRSLRPLPSGKQGAALVFMDVELALPPEAEAALRNQLAEQVNTRRGPSNKVKPEHIKLGKPPVTKASVTVDILAASGDLVQRVNHGGVPSMYGNNVVALSAELTQFGAPIFAAAMKSQGAGGVRVEYQFQFNARMPPVSVVGTWFASKFYSFVQEVDFEENFWSEDDYSEKVSEFFVNSESRVINVDTGELSPSDPAVAKMLEVMENSVAHQLDEAVKRNLIEQIPPENRDFSKIRDEDFENIRRSVTVNKISDVRIAYNRKQALPVDVRPQANMPSLVGQGYTWEDYSILADVDDPFFRQFNLAIQVNAEFSRLPIFSVDVDIDYPPHTAKHGIKTFTFRKADDIGKFDSFMDGGGTKFKYRYVVHYTGESRTFDSGWREHDGDDLKIDIDDLGLWLVDVEVGDMNWQQVSRAVLTLEHPAVASGTPPVHRFQIDDKTTTLQVKELLMEPAKPYGGSVKFFMKDGREFVRQLSDLKGQRFYVDDPFSVTREVLLRTRGDFDRVIDTIFLDLTYTDTANGYEQTASYALSKNLRFDQWRFPAIDPRGGKITYRTVTTFKDGRTEESGEVELTGKTLVLGVDSAAIEVTVMPDLVPWQQVKLVKVDLHYADPANQIDERESRTFRMGALEGKVTFAIRDRALNTYEWTATYFMADGTKRVANSAGRVADEALVLELPNA</sequence>
<accession>A0ABP7U5F2</accession>
<name>A0ABP7U5F2_9PSEU</name>
<proteinExistence type="predicted"/>
<protein>
    <submittedName>
        <fullName evidence="1">Uncharacterized protein</fullName>
    </submittedName>
</protein>
<comment type="caution">
    <text evidence="1">The sequence shown here is derived from an EMBL/GenBank/DDBJ whole genome shotgun (WGS) entry which is preliminary data.</text>
</comment>
<dbReference type="Proteomes" id="UP001501747">
    <property type="component" value="Unassembled WGS sequence"/>
</dbReference>
<reference evidence="2" key="1">
    <citation type="journal article" date="2019" name="Int. J. Syst. Evol. Microbiol.">
        <title>The Global Catalogue of Microorganisms (GCM) 10K type strain sequencing project: providing services to taxonomists for standard genome sequencing and annotation.</title>
        <authorList>
            <consortium name="The Broad Institute Genomics Platform"/>
            <consortium name="The Broad Institute Genome Sequencing Center for Infectious Disease"/>
            <person name="Wu L."/>
            <person name="Ma J."/>
        </authorList>
    </citation>
    <scope>NUCLEOTIDE SEQUENCE [LARGE SCALE GENOMIC DNA]</scope>
    <source>
        <strain evidence="2">JCM 17342</strain>
    </source>
</reference>